<evidence type="ECO:0000256" key="3">
    <source>
        <dbReference type="ARBA" id="ARBA00022989"/>
    </source>
</evidence>
<dbReference type="OrthoDB" id="8050531at2"/>
<accession>A0A328ALH4</accession>
<feature type="transmembrane region" description="Helical" evidence="5">
    <location>
        <begin position="65"/>
        <end position="82"/>
    </location>
</feature>
<evidence type="ECO:0000256" key="1">
    <source>
        <dbReference type="ARBA" id="ARBA00004141"/>
    </source>
</evidence>
<feature type="transmembrane region" description="Helical" evidence="5">
    <location>
        <begin position="125"/>
        <end position="148"/>
    </location>
</feature>
<feature type="transmembrane region" description="Helical" evidence="5">
    <location>
        <begin position="168"/>
        <end position="187"/>
    </location>
</feature>
<dbReference type="Pfam" id="PF04932">
    <property type="entry name" value="Wzy_C"/>
    <property type="match status" value="1"/>
</dbReference>
<evidence type="ECO:0000259" key="6">
    <source>
        <dbReference type="Pfam" id="PF04932"/>
    </source>
</evidence>
<evidence type="ECO:0000256" key="4">
    <source>
        <dbReference type="ARBA" id="ARBA00023136"/>
    </source>
</evidence>
<dbReference type="Proteomes" id="UP000249254">
    <property type="component" value="Unassembled WGS sequence"/>
</dbReference>
<feature type="transmembrane region" description="Helical" evidence="5">
    <location>
        <begin position="194"/>
        <end position="210"/>
    </location>
</feature>
<name>A0A328ALH4_9CAUL</name>
<keyword evidence="3 5" id="KW-1133">Transmembrane helix</keyword>
<keyword evidence="2 5" id="KW-0812">Transmembrane</keyword>
<sequence length="397" mass="42442">MTEAQAVGARGVSLSRWCGWVVVGGLALTPLLGWLGPMGFAVLVGLMGLLCLPALRIADEDRPQAVVLLTALVWAAMSTAWSPYHPSKPGNNTALKLAFELPLFWSAMCAARAADPRLRTLALKVLAWGTALFGVLLLAEVVADARIFETLHLKFYGPIRHDISQTKVAHSAFVLALLTPLAFAAALRARVTPWVVLPMAAGAILAGLRFKGEAPALAIFLAVIVGLASWRWPKGGPRALAAGAVVYWLAAPLVILGVRAAGLYETLQHRVELSWSMRMDYWRHAVDWTLDHPIRGWGLDASRMFSPGIVLHPHDDALQVWLELGGVGAVLAAAFFALTLNRLAREEADAPTAGVVAACTVYLLFGALNFGVWQEWWLALGGLAAVGAALLRGPAPS</sequence>
<feature type="transmembrane region" description="Helical" evidence="5">
    <location>
        <begin position="352"/>
        <end position="370"/>
    </location>
</feature>
<dbReference type="PANTHER" id="PTHR37422">
    <property type="entry name" value="TEICHURONIC ACID BIOSYNTHESIS PROTEIN TUAE"/>
    <property type="match status" value="1"/>
</dbReference>
<gene>
    <name evidence="7" type="ORF">DJ017_15260</name>
</gene>
<proteinExistence type="predicted"/>
<feature type="transmembrane region" description="Helical" evidence="5">
    <location>
        <begin position="94"/>
        <end position="113"/>
    </location>
</feature>
<comment type="subcellular location">
    <subcellularLocation>
        <location evidence="1">Membrane</location>
        <topology evidence="1">Multi-pass membrane protein</topology>
    </subcellularLocation>
</comment>
<feature type="transmembrane region" description="Helical" evidence="5">
    <location>
        <begin position="320"/>
        <end position="340"/>
    </location>
</feature>
<keyword evidence="8" id="KW-1185">Reference proteome</keyword>
<evidence type="ECO:0000256" key="5">
    <source>
        <dbReference type="SAM" id="Phobius"/>
    </source>
</evidence>
<reference evidence="8" key="1">
    <citation type="submission" date="2018-05" db="EMBL/GenBank/DDBJ databases">
        <authorList>
            <person name="Li X."/>
        </authorList>
    </citation>
    <scope>NUCLEOTIDE SEQUENCE [LARGE SCALE GENOMIC DNA]</scope>
    <source>
        <strain evidence="8">LX32</strain>
    </source>
</reference>
<feature type="transmembrane region" description="Helical" evidence="5">
    <location>
        <begin position="245"/>
        <end position="264"/>
    </location>
</feature>
<dbReference type="EMBL" id="QFYQ01000001">
    <property type="protein sequence ID" value="RAK55772.1"/>
    <property type="molecule type" value="Genomic_DNA"/>
</dbReference>
<feature type="transmembrane region" description="Helical" evidence="5">
    <location>
        <begin position="12"/>
        <end position="32"/>
    </location>
</feature>
<evidence type="ECO:0000313" key="8">
    <source>
        <dbReference type="Proteomes" id="UP000249254"/>
    </source>
</evidence>
<feature type="domain" description="O-antigen ligase-related" evidence="6">
    <location>
        <begin position="216"/>
        <end position="332"/>
    </location>
</feature>
<dbReference type="RefSeq" id="WP_111529520.1">
    <property type="nucleotide sequence ID" value="NZ_JBHRSG010000003.1"/>
</dbReference>
<protein>
    <recommendedName>
        <fullName evidence="6">O-antigen ligase-related domain-containing protein</fullName>
    </recommendedName>
</protein>
<feature type="transmembrane region" description="Helical" evidence="5">
    <location>
        <begin position="376"/>
        <end position="395"/>
    </location>
</feature>
<evidence type="ECO:0000313" key="7">
    <source>
        <dbReference type="EMBL" id="RAK55772.1"/>
    </source>
</evidence>
<feature type="transmembrane region" description="Helical" evidence="5">
    <location>
        <begin position="38"/>
        <end position="58"/>
    </location>
</feature>
<feature type="transmembrane region" description="Helical" evidence="5">
    <location>
        <begin position="216"/>
        <end position="233"/>
    </location>
</feature>
<dbReference type="PANTHER" id="PTHR37422:SF21">
    <property type="entry name" value="EXOQ-LIKE PROTEIN"/>
    <property type="match status" value="1"/>
</dbReference>
<dbReference type="InterPro" id="IPR051533">
    <property type="entry name" value="WaaL-like"/>
</dbReference>
<dbReference type="InterPro" id="IPR007016">
    <property type="entry name" value="O-antigen_ligase-rel_domated"/>
</dbReference>
<organism evidence="7 8">
    <name type="scientific">Phenylobacterium soli</name>
    <dbReference type="NCBI Taxonomy" id="2170551"/>
    <lineage>
        <taxon>Bacteria</taxon>
        <taxon>Pseudomonadati</taxon>
        <taxon>Pseudomonadota</taxon>
        <taxon>Alphaproteobacteria</taxon>
        <taxon>Caulobacterales</taxon>
        <taxon>Caulobacteraceae</taxon>
        <taxon>Phenylobacterium</taxon>
    </lineage>
</organism>
<dbReference type="GO" id="GO:0016020">
    <property type="term" value="C:membrane"/>
    <property type="evidence" value="ECO:0007669"/>
    <property type="project" value="UniProtKB-SubCell"/>
</dbReference>
<evidence type="ECO:0000256" key="2">
    <source>
        <dbReference type="ARBA" id="ARBA00022692"/>
    </source>
</evidence>
<dbReference type="AlphaFoldDB" id="A0A328ALH4"/>
<comment type="caution">
    <text evidence="7">The sequence shown here is derived from an EMBL/GenBank/DDBJ whole genome shotgun (WGS) entry which is preliminary data.</text>
</comment>
<keyword evidence="4 5" id="KW-0472">Membrane</keyword>